<evidence type="ECO:0000256" key="5">
    <source>
        <dbReference type="ARBA" id="ARBA00022723"/>
    </source>
</evidence>
<evidence type="ECO:0000256" key="10">
    <source>
        <dbReference type="ARBA" id="ARBA00055764"/>
    </source>
</evidence>
<dbReference type="Gene3D" id="3.20.20.10">
    <property type="entry name" value="Alanine racemase"/>
    <property type="match status" value="1"/>
</dbReference>
<protein>
    <recommendedName>
        <fullName evidence="12">D-serine dehydratase</fullName>
        <ecNumber evidence="11">4.3.1.18</ecNumber>
    </recommendedName>
    <alternativeName>
        <fullName evidence="13">D-serine deaminase</fullName>
    </alternativeName>
</protein>
<dbReference type="AlphaFoldDB" id="A3LYU0"/>
<comment type="cofactor">
    <cofactor evidence="1">
        <name>pyridoxal 5'-phosphate</name>
        <dbReference type="ChEBI" id="CHEBI:597326"/>
    </cofactor>
</comment>
<dbReference type="GO" id="GO:0008721">
    <property type="term" value="F:D-serine ammonia-lyase activity"/>
    <property type="evidence" value="ECO:0007669"/>
    <property type="project" value="UniProtKB-EC"/>
</dbReference>
<keyword evidence="5" id="KW-0479">Metal-binding</keyword>
<comment type="function">
    <text evidence="10">Catalyzes the conversion of D-serine to pyruvate and ammonia. May play a role in D-serine detoxification.</text>
</comment>
<dbReference type="InParanoid" id="A3LYU0"/>
<dbReference type="InterPro" id="IPR026956">
    <property type="entry name" value="D-ser_dehydrat-like_dom"/>
</dbReference>
<dbReference type="Gene3D" id="2.40.37.20">
    <property type="entry name" value="D-serine dehydratase-like domain"/>
    <property type="match status" value="1"/>
</dbReference>
<gene>
    <name evidence="15" type="ORF">PICST_63574</name>
</gene>
<evidence type="ECO:0000256" key="7">
    <source>
        <dbReference type="ARBA" id="ARBA00022898"/>
    </source>
</evidence>
<evidence type="ECO:0000259" key="14">
    <source>
        <dbReference type="SMART" id="SM01119"/>
    </source>
</evidence>
<dbReference type="Pfam" id="PF14031">
    <property type="entry name" value="D-ser_dehydrat"/>
    <property type="match status" value="1"/>
</dbReference>
<comment type="catalytic activity">
    <reaction evidence="9">
        <text>D-serine = pyruvate + NH4(+)</text>
        <dbReference type="Rhea" id="RHEA:13977"/>
        <dbReference type="ChEBI" id="CHEBI:15361"/>
        <dbReference type="ChEBI" id="CHEBI:28938"/>
        <dbReference type="ChEBI" id="CHEBI:35247"/>
        <dbReference type="EC" id="4.3.1.18"/>
    </reaction>
    <physiologicalReaction direction="left-to-right" evidence="9">
        <dbReference type="Rhea" id="RHEA:13978"/>
    </physiologicalReaction>
</comment>
<feature type="domain" description="D-serine dehydratase-like" evidence="14">
    <location>
        <begin position="305"/>
        <end position="409"/>
    </location>
</feature>
<dbReference type="HOGENOM" id="CLU_031639_0_0_1"/>
<comment type="similarity">
    <text evidence="3">Belongs to the DSD1 family.</text>
</comment>
<accession>A3LYU0</accession>
<dbReference type="InterPro" id="IPR001608">
    <property type="entry name" value="Ala_racemase_N"/>
</dbReference>
<dbReference type="PANTHER" id="PTHR28004">
    <property type="entry name" value="ZGC:162816-RELATED"/>
    <property type="match status" value="1"/>
</dbReference>
<name>A3LYU0_PICST</name>
<dbReference type="OMA" id="NCEKMLA"/>
<evidence type="ECO:0000256" key="12">
    <source>
        <dbReference type="ARBA" id="ARBA00069616"/>
    </source>
</evidence>
<dbReference type="Pfam" id="PF01168">
    <property type="entry name" value="Ala_racemase_N"/>
    <property type="match status" value="1"/>
</dbReference>
<sequence>MYPFQFVALPDKEALLRAYKNKKLNELPTPSVVIDRAVFQENCEKMLANAERLKVDFRPHIKTHKTLEGARLQLGSGRRKSDKIIVSTMMEAWNLLPLVNEGLSVTDFLYSLPVVKPRVAELAEFATKIPHLRLLIDHREQLDILSEWSEAHPHSKRWSVFIKIDMGTHRAGLTNESHNLGETLQHILTDATSRKNIELYGFYCHAGHSYSSTTEDSAKELLLEEIVQANHAAIAAKSIDPSLHLRLSVGATPTSHASEILTIEELESALGPNSLQGTLELHAGNYCCCDLQQLATGCIREENISLSVIAHVISTYPKRGEKTPGEQLINAGVVALSRESGPIIGYGKVIEPAEYNNWIVGRLSQEHGILVPFDEHHATKFIPIGTQIRIVPQHSCITAASNPWFFIVDSGDVVVDVWVPFRGW</sequence>
<keyword evidence="6" id="KW-0862">Zinc</keyword>
<dbReference type="PANTHER" id="PTHR28004:SF2">
    <property type="entry name" value="D-SERINE DEHYDRATASE"/>
    <property type="match status" value="1"/>
</dbReference>
<dbReference type="FunCoup" id="A3LYU0">
    <property type="interactions" value="43"/>
</dbReference>
<evidence type="ECO:0000256" key="9">
    <source>
        <dbReference type="ARBA" id="ARBA00051198"/>
    </source>
</evidence>
<dbReference type="InterPro" id="IPR042208">
    <property type="entry name" value="D-ser_dehydrat-like_sf"/>
</dbReference>
<dbReference type="InterPro" id="IPR051466">
    <property type="entry name" value="D-amino_acid_metab_enzyme"/>
</dbReference>
<evidence type="ECO:0000256" key="1">
    <source>
        <dbReference type="ARBA" id="ARBA00001933"/>
    </source>
</evidence>
<dbReference type="SUPFAM" id="SSF51419">
    <property type="entry name" value="PLP-binding barrel"/>
    <property type="match status" value="1"/>
</dbReference>
<dbReference type="GO" id="GO:0009636">
    <property type="term" value="P:response to toxic substance"/>
    <property type="evidence" value="ECO:0007669"/>
    <property type="project" value="UniProtKB-KW"/>
</dbReference>
<proteinExistence type="inferred from homology"/>
<evidence type="ECO:0000256" key="3">
    <source>
        <dbReference type="ARBA" id="ARBA00005323"/>
    </source>
</evidence>
<keyword evidence="7" id="KW-0663">Pyridoxal phosphate</keyword>
<keyword evidence="4" id="KW-0216">Detoxification</keyword>
<evidence type="ECO:0000256" key="2">
    <source>
        <dbReference type="ARBA" id="ARBA00001947"/>
    </source>
</evidence>
<dbReference type="FunFam" id="3.20.20.10:FF:000016">
    <property type="entry name" value="D-serine dehydratase"/>
    <property type="match status" value="1"/>
</dbReference>
<evidence type="ECO:0000256" key="11">
    <source>
        <dbReference type="ARBA" id="ARBA00066349"/>
    </source>
</evidence>
<dbReference type="CDD" id="cd06817">
    <property type="entry name" value="PLPDE_III_DSD"/>
    <property type="match status" value="1"/>
</dbReference>
<evidence type="ECO:0000313" key="15">
    <source>
        <dbReference type="EMBL" id="ABN68035.1"/>
    </source>
</evidence>
<comment type="cofactor">
    <cofactor evidence="2">
        <name>Zn(2+)</name>
        <dbReference type="ChEBI" id="CHEBI:29105"/>
    </cofactor>
</comment>
<reference evidence="15 16" key="1">
    <citation type="journal article" date="2007" name="Nat. Biotechnol.">
        <title>Genome sequence of the lignocellulose-bioconverting and xylose-fermenting yeast Pichia stipitis.</title>
        <authorList>
            <person name="Jeffries T.W."/>
            <person name="Grigoriev I.V."/>
            <person name="Grimwood J."/>
            <person name="Laplaza J.M."/>
            <person name="Aerts A."/>
            <person name="Salamov A."/>
            <person name="Schmutz J."/>
            <person name="Lindquist E."/>
            <person name="Dehal P."/>
            <person name="Shapiro H."/>
            <person name="Jin Y.S."/>
            <person name="Passoth V."/>
            <person name="Richardson P.M."/>
        </authorList>
    </citation>
    <scope>NUCLEOTIDE SEQUENCE [LARGE SCALE GENOMIC DNA]</scope>
    <source>
        <strain evidence="16">ATCC 58785 / CBS 6054 / NBRC 10063 / NRRL Y-11545</strain>
    </source>
</reference>
<dbReference type="EC" id="4.3.1.18" evidence="11"/>
<dbReference type="GO" id="GO:0046872">
    <property type="term" value="F:metal ion binding"/>
    <property type="evidence" value="ECO:0007669"/>
    <property type="project" value="UniProtKB-KW"/>
</dbReference>
<dbReference type="EMBL" id="CP000501">
    <property type="protein sequence ID" value="ABN68035.1"/>
    <property type="molecule type" value="Genomic_DNA"/>
</dbReference>
<dbReference type="RefSeq" id="XP_001386064.1">
    <property type="nucleotide sequence ID" value="XM_001386027.1"/>
</dbReference>
<evidence type="ECO:0000313" key="16">
    <source>
        <dbReference type="Proteomes" id="UP000002258"/>
    </source>
</evidence>
<organism evidence="15 16">
    <name type="scientific">Scheffersomyces stipitis (strain ATCC 58785 / CBS 6054 / NBRC 10063 / NRRL Y-11545)</name>
    <name type="common">Yeast</name>
    <name type="synonym">Pichia stipitis</name>
    <dbReference type="NCBI Taxonomy" id="322104"/>
    <lineage>
        <taxon>Eukaryota</taxon>
        <taxon>Fungi</taxon>
        <taxon>Dikarya</taxon>
        <taxon>Ascomycota</taxon>
        <taxon>Saccharomycotina</taxon>
        <taxon>Pichiomycetes</taxon>
        <taxon>Debaryomycetaceae</taxon>
        <taxon>Scheffersomyces</taxon>
    </lineage>
</organism>
<dbReference type="InterPro" id="IPR029066">
    <property type="entry name" value="PLP-binding_barrel"/>
</dbReference>
<keyword evidence="16" id="KW-1185">Reference proteome</keyword>
<dbReference type="SMART" id="SM01119">
    <property type="entry name" value="D-ser_dehydrat"/>
    <property type="match status" value="1"/>
</dbReference>
<keyword evidence="8" id="KW-0456">Lyase</keyword>
<evidence type="ECO:0000256" key="6">
    <source>
        <dbReference type="ARBA" id="ARBA00022833"/>
    </source>
</evidence>
<dbReference type="STRING" id="322104.A3LYU0"/>
<dbReference type="OrthoDB" id="20198at2759"/>
<evidence type="ECO:0000256" key="13">
    <source>
        <dbReference type="ARBA" id="ARBA00075219"/>
    </source>
</evidence>
<dbReference type="GO" id="GO:0036088">
    <property type="term" value="P:D-serine catabolic process"/>
    <property type="evidence" value="ECO:0007669"/>
    <property type="project" value="TreeGrafter"/>
</dbReference>
<dbReference type="KEGG" id="pic:PICST_63574"/>
<dbReference type="Proteomes" id="UP000002258">
    <property type="component" value="Chromosome 7"/>
</dbReference>
<evidence type="ECO:0000256" key="4">
    <source>
        <dbReference type="ARBA" id="ARBA00022575"/>
    </source>
</evidence>
<evidence type="ECO:0000256" key="8">
    <source>
        <dbReference type="ARBA" id="ARBA00023239"/>
    </source>
</evidence>
<dbReference type="GeneID" id="4840774"/>
<dbReference type="eggNOG" id="ENOG502QRZ0">
    <property type="taxonomic scope" value="Eukaryota"/>
</dbReference>